<accession>A0A1W1ZBD3</accession>
<dbReference type="Proteomes" id="UP000192360">
    <property type="component" value="Unassembled WGS sequence"/>
</dbReference>
<feature type="domain" description="DUF547" evidence="1">
    <location>
        <begin position="75"/>
        <end position="171"/>
    </location>
</feature>
<evidence type="ECO:0000313" key="3">
    <source>
        <dbReference type="Proteomes" id="UP000192360"/>
    </source>
</evidence>
<protein>
    <recommendedName>
        <fullName evidence="1">DUF547 domain-containing protein</fullName>
    </recommendedName>
</protein>
<dbReference type="OrthoDB" id="526867at2"/>
<dbReference type="Pfam" id="PF04784">
    <property type="entry name" value="DUF547"/>
    <property type="match status" value="1"/>
</dbReference>
<dbReference type="GO" id="GO:0009055">
    <property type="term" value="F:electron transfer activity"/>
    <property type="evidence" value="ECO:0007669"/>
    <property type="project" value="TreeGrafter"/>
</dbReference>
<reference evidence="3" key="1">
    <citation type="submission" date="2017-04" db="EMBL/GenBank/DDBJ databases">
        <authorList>
            <person name="Varghese N."/>
            <person name="Submissions S."/>
        </authorList>
    </citation>
    <scope>NUCLEOTIDE SEQUENCE [LARGE SCALE GENOMIC DNA]</scope>
    <source>
        <strain evidence="3">DSM 21164</strain>
    </source>
</reference>
<dbReference type="AlphaFoldDB" id="A0A1W1ZBD3"/>
<gene>
    <name evidence="2" type="ORF">SAMN05660703_1313</name>
</gene>
<dbReference type="EMBL" id="FWXO01000001">
    <property type="protein sequence ID" value="SMC45308.1"/>
    <property type="molecule type" value="Genomic_DNA"/>
</dbReference>
<dbReference type="InterPro" id="IPR006869">
    <property type="entry name" value="DUF547"/>
</dbReference>
<dbReference type="PANTHER" id="PTHR34386">
    <property type="entry name" value="GLUTAREDOXIN"/>
    <property type="match status" value="1"/>
</dbReference>
<proteinExistence type="predicted"/>
<dbReference type="InterPro" id="IPR051548">
    <property type="entry name" value="Grx-like_ET"/>
</dbReference>
<dbReference type="PANTHER" id="PTHR34386:SF1">
    <property type="entry name" value="GLUTAREDOXIN-LIKE PROTEIN NRDH"/>
    <property type="match status" value="1"/>
</dbReference>
<name>A0A1W1ZBD3_9FLAO</name>
<dbReference type="GO" id="GO:0045454">
    <property type="term" value="P:cell redox homeostasis"/>
    <property type="evidence" value="ECO:0007669"/>
    <property type="project" value="TreeGrafter"/>
</dbReference>
<organism evidence="2 3">
    <name type="scientific">Cellulophaga tyrosinoxydans</name>
    <dbReference type="NCBI Taxonomy" id="504486"/>
    <lineage>
        <taxon>Bacteria</taxon>
        <taxon>Pseudomonadati</taxon>
        <taxon>Bacteroidota</taxon>
        <taxon>Flavobacteriia</taxon>
        <taxon>Flavobacteriales</taxon>
        <taxon>Flavobacteriaceae</taxon>
        <taxon>Cellulophaga</taxon>
    </lineage>
</organism>
<sequence>MEKKIFIMLFLLSANLVISQTKTEFFNKADVFFKSYVIDGKVNYEAIKNKKTDLLELKSMLSSISITKENTLDYQAFWINAYNIAVIDGVVTNYPIKSPLDVAGFFDKITHKVNGENITLNDIENKKLRAEFSNEARFHFVLVCAGLGCPPIINEAYLPAKLNEQLSVQTTKALNNPDFIIVDKNKVKISQIFEWYKGDFEKKGSEIKDFINTYRKEKLPEGAKISYYPYDWSLNKTK</sequence>
<evidence type="ECO:0000259" key="1">
    <source>
        <dbReference type="Pfam" id="PF04784"/>
    </source>
</evidence>
<dbReference type="RefSeq" id="WP_084060570.1">
    <property type="nucleotide sequence ID" value="NZ_FWXO01000001.1"/>
</dbReference>
<evidence type="ECO:0000313" key="2">
    <source>
        <dbReference type="EMBL" id="SMC45308.1"/>
    </source>
</evidence>
<dbReference type="STRING" id="504486.SAMN05660703_1313"/>
<keyword evidence="3" id="KW-1185">Reference proteome</keyword>